<reference evidence="3" key="1">
    <citation type="journal article" date="2019" name="Int. J. Syst. Evol. Microbiol.">
        <title>The Global Catalogue of Microorganisms (GCM) 10K type strain sequencing project: providing services to taxonomists for standard genome sequencing and annotation.</title>
        <authorList>
            <consortium name="The Broad Institute Genomics Platform"/>
            <consortium name="The Broad Institute Genome Sequencing Center for Infectious Disease"/>
            <person name="Wu L."/>
            <person name="Ma J."/>
        </authorList>
    </citation>
    <scope>NUCLEOTIDE SEQUENCE [LARGE SCALE GENOMIC DNA]</scope>
    <source>
        <strain evidence="3">KCTC 42498</strain>
    </source>
</reference>
<dbReference type="Gene3D" id="3.10.129.10">
    <property type="entry name" value="Hotdog Thioesterase"/>
    <property type="match status" value="1"/>
</dbReference>
<sequence length="155" mass="17856">MSKLTINTFEEFAEYEGKELGISDYHTITQEQINKFADATLDYQWIHLDQERAKNESPFGNTIAHGYLTVSLLPYLWAQIVTIENLKMQVNYGIEELRFNQPVIVNGAVRLKAKVLSLKDLRGITKAQIEVTMEIKDNKKPAFTGIVTFLYHFNK</sequence>
<gene>
    <name evidence="2" type="ORF">ACFSRY_02080</name>
</gene>
<dbReference type="InterPro" id="IPR029069">
    <property type="entry name" value="HotDog_dom_sf"/>
</dbReference>
<protein>
    <submittedName>
        <fullName evidence="2">MaoC family dehydratase</fullName>
    </submittedName>
</protein>
<accession>A0ABW5IIA1</accession>
<dbReference type="PANTHER" id="PTHR42993">
    <property type="entry name" value="MAOC-LIKE DEHYDRATASE DOMAIN-CONTAINING PROTEIN"/>
    <property type="match status" value="1"/>
</dbReference>
<evidence type="ECO:0000313" key="2">
    <source>
        <dbReference type="EMBL" id="MFD2512643.1"/>
    </source>
</evidence>
<dbReference type="EMBL" id="JBHULU010000002">
    <property type="protein sequence ID" value="MFD2512643.1"/>
    <property type="molecule type" value="Genomic_DNA"/>
</dbReference>
<dbReference type="Proteomes" id="UP001597544">
    <property type="component" value="Unassembled WGS sequence"/>
</dbReference>
<feature type="domain" description="MaoC-like" evidence="1">
    <location>
        <begin position="16"/>
        <end position="129"/>
    </location>
</feature>
<dbReference type="PANTHER" id="PTHR42993:SF1">
    <property type="entry name" value="MAOC-LIKE DEHYDRATASE DOMAIN-CONTAINING PROTEIN"/>
    <property type="match status" value="1"/>
</dbReference>
<keyword evidence="3" id="KW-1185">Reference proteome</keyword>
<dbReference type="Pfam" id="PF01575">
    <property type="entry name" value="MaoC_dehydratas"/>
    <property type="match status" value="1"/>
</dbReference>
<dbReference type="CDD" id="cd03450">
    <property type="entry name" value="NodN"/>
    <property type="match status" value="1"/>
</dbReference>
<proteinExistence type="predicted"/>
<evidence type="ECO:0000313" key="3">
    <source>
        <dbReference type="Proteomes" id="UP001597544"/>
    </source>
</evidence>
<evidence type="ECO:0000259" key="1">
    <source>
        <dbReference type="Pfam" id="PF01575"/>
    </source>
</evidence>
<comment type="caution">
    <text evidence="2">The sequence shown here is derived from an EMBL/GenBank/DDBJ whole genome shotgun (WGS) entry which is preliminary data.</text>
</comment>
<dbReference type="RefSeq" id="WP_377502949.1">
    <property type="nucleotide sequence ID" value="NZ_JBHULU010000002.1"/>
</dbReference>
<name>A0ABW5IIA1_9BACT</name>
<dbReference type="SUPFAM" id="SSF54637">
    <property type="entry name" value="Thioesterase/thiol ester dehydrase-isomerase"/>
    <property type="match status" value="1"/>
</dbReference>
<dbReference type="InterPro" id="IPR039375">
    <property type="entry name" value="NodN-like"/>
</dbReference>
<dbReference type="InterPro" id="IPR002539">
    <property type="entry name" value="MaoC-like_dom"/>
</dbReference>
<organism evidence="2 3">
    <name type="scientific">Pontibacter locisalis</name>
    <dbReference type="NCBI Taxonomy" id="1719035"/>
    <lineage>
        <taxon>Bacteria</taxon>
        <taxon>Pseudomonadati</taxon>
        <taxon>Bacteroidota</taxon>
        <taxon>Cytophagia</taxon>
        <taxon>Cytophagales</taxon>
        <taxon>Hymenobacteraceae</taxon>
        <taxon>Pontibacter</taxon>
    </lineage>
</organism>